<evidence type="ECO:0000313" key="2">
    <source>
        <dbReference type="Proteomes" id="UP001432216"/>
    </source>
</evidence>
<keyword evidence="2" id="KW-1185">Reference proteome</keyword>
<organism evidence="1 2">
    <name type="scientific">Cryptococcus decagattii</name>
    <dbReference type="NCBI Taxonomy" id="1859122"/>
    <lineage>
        <taxon>Eukaryota</taxon>
        <taxon>Fungi</taxon>
        <taxon>Dikarya</taxon>
        <taxon>Basidiomycota</taxon>
        <taxon>Agaricomycotina</taxon>
        <taxon>Tremellomycetes</taxon>
        <taxon>Tremellales</taxon>
        <taxon>Cryptococcaceae</taxon>
        <taxon>Cryptococcus</taxon>
        <taxon>Cryptococcus gattii species complex</taxon>
    </lineage>
</organism>
<gene>
    <name evidence="1" type="ORF">IAS62_002279</name>
</gene>
<sequence>MLKIKGARDGDCDVEGIPFAGASVRGRDGDEVAFTYLSMEYLRHHPKYQASVIQACSTRQHIQVTVHVPHAPLPPLTSPSPLVIVPPGISHNGPPAKHVL</sequence>
<proteinExistence type="predicted"/>
<dbReference type="Proteomes" id="UP001432216">
    <property type="component" value="Chromosome 3"/>
</dbReference>
<dbReference type="EMBL" id="CP143808">
    <property type="protein sequence ID" value="WVO20978.1"/>
    <property type="molecule type" value="Genomic_DNA"/>
</dbReference>
<reference evidence="1 2" key="1">
    <citation type="submission" date="2024-01" db="EMBL/GenBank/DDBJ databases">
        <title>Comparative genomics of Cryptococcus and Kwoniella reveals pathogenesis evolution and contrasting modes of karyotype evolution via chromosome fusion or intercentromeric recombination.</title>
        <authorList>
            <person name="Coelho M.A."/>
            <person name="David-Palma M."/>
            <person name="Shea T."/>
            <person name="Bowers K."/>
            <person name="McGinley-Smith S."/>
            <person name="Mohammad A.W."/>
            <person name="Gnirke A."/>
            <person name="Yurkov A.M."/>
            <person name="Nowrousian M."/>
            <person name="Sun S."/>
            <person name="Cuomo C.A."/>
            <person name="Heitman J."/>
        </authorList>
    </citation>
    <scope>NUCLEOTIDE SEQUENCE [LARGE SCALE GENOMIC DNA]</scope>
    <source>
        <strain evidence="1 2">7685027</strain>
    </source>
</reference>
<accession>A0ABZ2AR46</accession>
<name>A0ABZ2AR46_9TREE</name>
<protein>
    <submittedName>
        <fullName evidence="1">Uncharacterized protein</fullName>
    </submittedName>
</protein>
<evidence type="ECO:0000313" key="1">
    <source>
        <dbReference type="EMBL" id="WVO20978.1"/>
    </source>
</evidence>
<dbReference type="RefSeq" id="XP_064720217.1">
    <property type="nucleotide sequence ID" value="XM_064864145.1"/>
</dbReference>
<dbReference type="GeneID" id="89989053"/>